<sequence>MVGLTDAGLLALRSGVGGVLIAHGCQKLFGWFGGHGLKGTGGYFESIGFAPGIANAVAAGVGEAGGGVCLVLGLGTPLAGAAASGTMIAATAVHYPSGFFAQKGGYEYAALLGLSSAALALTGPGEWSLDRALGHRFNQPWMSIAGLVGSIAGAGVILQRRARAQAAASSTPPAPATPEPEPGREP</sequence>
<dbReference type="Pfam" id="PF07681">
    <property type="entry name" value="DoxX"/>
    <property type="match status" value="1"/>
</dbReference>
<comment type="caution">
    <text evidence="9">The sequence shown here is derived from an EMBL/GenBank/DDBJ whole genome shotgun (WGS) entry which is preliminary data.</text>
</comment>
<comment type="similarity">
    <text evidence="2">Belongs to the DoxX family.</text>
</comment>
<dbReference type="EMBL" id="VJXR01000042">
    <property type="protein sequence ID" value="TRW44527.1"/>
    <property type="molecule type" value="Genomic_DNA"/>
</dbReference>
<protein>
    <submittedName>
        <fullName evidence="9">DoxX family protein</fullName>
    </submittedName>
</protein>
<dbReference type="RefSeq" id="WP_143419013.1">
    <property type="nucleotide sequence ID" value="NZ_VJXR01000042.1"/>
</dbReference>
<evidence type="ECO:0000256" key="1">
    <source>
        <dbReference type="ARBA" id="ARBA00004651"/>
    </source>
</evidence>
<keyword evidence="3" id="KW-1003">Cell membrane</keyword>
<feature type="transmembrane region" description="Helical" evidence="8">
    <location>
        <begin position="70"/>
        <end position="93"/>
    </location>
</feature>
<dbReference type="InterPro" id="IPR051907">
    <property type="entry name" value="DoxX-like_oxidoreductase"/>
</dbReference>
<name>A0A552WP83_9MICO</name>
<evidence type="ECO:0000313" key="10">
    <source>
        <dbReference type="Proteomes" id="UP000318693"/>
    </source>
</evidence>
<evidence type="ECO:0000256" key="8">
    <source>
        <dbReference type="SAM" id="Phobius"/>
    </source>
</evidence>
<evidence type="ECO:0000256" key="4">
    <source>
        <dbReference type="ARBA" id="ARBA00022692"/>
    </source>
</evidence>
<evidence type="ECO:0000313" key="9">
    <source>
        <dbReference type="EMBL" id="TRW44527.1"/>
    </source>
</evidence>
<reference evidence="9 10" key="1">
    <citation type="submission" date="2019-07" db="EMBL/GenBank/DDBJ databases">
        <title>Georgenia wutianyii sp. nov. and Georgenia *** sp. nov. isolated from plateau pika (Ochotona curzoniae) in the Qinghai-Tibet plateau of China.</title>
        <authorList>
            <person name="Tian Z."/>
        </authorList>
    </citation>
    <scope>NUCLEOTIDE SEQUENCE [LARGE SCALE GENOMIC DNA]</scope>
    <source>
        <strain evidence="9 10">Z446</strain>
    </source>
</reference>
<feature type="transmembrane region" description="Helical" evidence="8">
    <location>
        <begin position="141"/>
        <end position="158"/>
    </location>
</feature>
<proteinExistence type="inferred from homology"/>
<evidence type="ECO:0000256" key="6">
    <source>
        <dbReference type="ARBA" id="ARBA00023136"/>
    </source>
</evidence>
<organism evidence="9 10">
    <name type="scientific">Georgenia yuyongxinii</name>
    <dbReference type="NCBI Taxonomy" id="2589797"/>
    <lineage>
        <taxon>Bacteria</taxon>
        <taxon>Bacillati</taxon>
        <taxon>Actinomycetota</taxon>
        <taxon>Actinomycetes</taxon>
        <taxon>Micrococcales</taxon>
        <taxon>Bogoriellaceae</taxon>
        <taxon>Georgenia</taxon>
    </lineage>
</organism>
<dbReference type="PANTHER" id="PTHR33452">
    <property type="entry name" value="OXIDOREDUCTASE CATD-RELATED"/>
    <property type="match status" value="1"/>
</dbReference>
<keyword evidence="4 8" id="KW-0812">Transmembrane</keyword>
<dbReference type="GO" id="GO:0005886">
    <property type="term" value="C:plasma membrane"/>
    <property type="evidence" value="ECO:0007669"/>
    <property type="project" value="UniProtKB-SubCell"/>
</dbReference>
<dbReference type="InterPro" id="IPR032808">
    <property type="entry name" value="DoxX"/>
</dbReference>
<comment type="subcellular location">
    <subcellularLocation>
        <location evidence="1">Cell membrane</location>
        <topology evidence="1">Multi-pass membrane protein</topology>
    </subcellularLocation>
</comment>
<gene>
    <name evidence="9" type="ORF">FJ693_13400</name>
</gene>
<keyword evidence="10" id="KW-1185">Reference proteome</keyword>
<dbReference type="PANTHER" id="PTHR33452:SF1">
    <property type="entry name" value="INNER MEMBRANE PROTEIN YPHA-RELATED"/>
    <property type="match status" value="1"/>
</dbReference>
<dbReference type="AlphaFoldDB" id="A0A552WP83"/>
<dbReference type="Proteomes" id="UP000318693">
    <property type="component" value="Unassembled WGS sequence"/>
</dbReference>
<evidence type="ECO:0000256" key="5">
    <source>
        <dbReference type="ARBA" id="ARBA00022989"/>
    </source>
</evidence>
<evidence type="ECO:0000256" key="2">
    <source>
        <dbReference type="ARBA" id="ARBA00006679"/>
    </source>
</evidence>
<evidence type="ECO:0000256" key="3">
    <source>
        <dbReference type="ARBA" id="ARBA00022475"/>
    </source>
</evidence>
<feature type="region of interest" description="Disordered" evidence="7">
    <location>
        <begin position="164"/>
        <end position="186"/>
    </location>
</feature>
<accession>A0A552WP83</accession>
<evidence type="ECO:0000256" key="7">
    <source>
        <dbReference type="SAM" id="MobiDB-lite"/>
    </source>
</evidence>
<keyword evidence="6 8" id="KW-0472">Membrane</keyword>
<keyword evidence="5 8" id="KW-1133">Transmembrane helix</keyword>